<gene>
    <name evidence="2" type="ORF">KIN20_007500</name>
</gene>
<reference evidence="2" key="1">
    <citation type="submission" date="2021-06" db="EMBL/GenBank/DDBJ databases">
        <title>Parelaphostrongylus tenuis whole genome reference sequence.</title>
        <authorList>
            <person name="Garwood T.J."/>
            <person name="Larsen P.A."/>
            <person name="Fountain-Jones N.M."/>
            <person name="Garbe J.R."/>
            <person name="Macchietto M.G."/>
            <person name="Kania S.A."/>
            <person name="Gerhold R.W."/>
            <person name="Richards J.E."/>
            <person name="Wolf T.M."/>
        </authorList>
    </citation>
    <scope>NUCLEOTIDE SEQUENCE</scope>
    <source>
        <strain evidence="2">MNPRO001-30</strain>
        <tissue evidence="2">Meninges</tissue>
    </source>
</reference>
<protein>
    <submittedName>
        <fullName evidence="2">Uncharacterized protein</fullName>
    </submittedName>
</protein>
<sequence>MKRAVSLPNATSLPLNHPSSATMRNADASTEQQRLPPPPDTPMSVSTTSMARPTFLNLKPFYNGKLGSLVSPLNEKLRGIDEEICTKYEPIPVRSSTVPETLNTTDNREAFCSADVRNGNHLSATSVLTTSSVLTSASTDEDSRHDMDILQFNNNSQLEKQKLYMKSICAENGC</sequence>
<accession>A0AAD5MMB7</accession>
<organism evidence="2 3">
    <name type="scientific">Parelaphostrongylus tenuis</name>
    <name type="common">Meningeal worm</name>
    <dbReference type="NCBI Taxonomy" id="148309"/>
    <lineage>
        <taxon>Eukaryota</taxon>
        <taxon>Metazoa</taxon>
        <taxon>Ecdysozoa</taxon>
        <taxon>Nematoda</taxon>
        <taxon>Chromadorea</taxon>
        <taxon>Rhabditida</taxon>
        <taxon>Rhabditina</taxon>
        <taxon>Rhabditomorpha</taxon>
        <taxon>Strongyloidea</taxon>
        <taxon>Metastrongylidae</taxon>
        <taxon>Parelaphostrongylus</taxon>
    </lineage>
</organism>
<evidence type="ECO:0000313" key="3">
    <source>
        <dbReference type="Proteomes" id="UP001196413"/>
    </source>
</evidence>
<proteinExistence type="predicted"/>
<dbReference type="EMBL" id="JAHQIW010001087">
    <property type="protein sequence ID" value="KAJ1351487.1"/>
    <property type="molecule type" value="Genomic_DNA"/>
</dbReference>
<evidence type="ECO:0000313" key="2">
    <source>
        <dbReference type="EMBL" id="KAJ1351487.1"/>
    </source>
</evidence>
<name>A0AAD5MMB7_PARTN</name>
<keyword evidence="3" id="KW-1185">Reference proteome</keyword>
<dbReference type="AlphaFoldDB" id="A0AAD5MMB7"/>
<dbReference type="Proteomes" id="UP001196413">
    <property type="component" value="Unassembled WGS sequence"/>
</dbReference>
<comment type="caution">
    <text evidence="2">The sequence shown here is derived from an EMBL/GenBank/DDBJ whole genome shotgun (WGS) entry which is preliminary data.</text>
</comment>
<feature type="region of interest" description="Disordered" evidence="1">
    <location>
        <begin position="1"/>
        <end position="46"/>
    </location>
</feature>
<evidence type="ECO:0000256" key="1">
    <source>
        <dbReference type="SAM" id="MobiDB-lite"/>
    </source>
</evidence>
<feature type="compositionally biased region" description="Polar residues" evidence="1">
    <location>
        <begin position="8"/>
        <end position="33"/>
    </location>
</feature>